<keyword evidence="1" id="KW-0732">Signal</keyword>
<organism evidence="2 3">
    <name type="scientific">Saccharothrix tamanrassetensis</name>
    <dbReference type="NCBI Taxonomy" id="1051531"/>
    <lineage>
        <taxon>Bacteria</taxon>
        <taxon>Bacillati</taxon>
        <taxon>Actinomycetota</taxon>
        <taxon>Actinomycetes</taxon>
        <taxon>Pseudonocardiales</taxon>
        <taxon>Pseudonocardiaceae</taxon>
        <taxon>Saccharothrix</taxon>
    </lineage>
</organism>
<feature type="chain" id="PRO_5032625005" description="Peptidase" evidence="1">
    <location>
        <begin position="23"/>
        <end position="329"/>
    </location>
</feature>
<feature type="signal peptide" evidence="1">
    <location>
        <begin position="1"/>
        <end position="22"/>
    </location>
</feature>
<gene>
    <name evidence="2" type="ORF">FHS29_000133</name>
</gene>
<dbReference type="RefSeq" id="WP_184687214.1">
    <property type="nucleotide sequence ID" value="NZ_JACHJN010000001.1"/>
</dbReference>
<dbReference type="InterPro" id="IPR008930">
    <property type="entry name" value="Terpenoid_cyclase/PrenylTrfase"/>
</dbReference>
<proteinExistence type="predicted"/>
<accession>A0A841C9E6</accession>
<evidence type="ECO:0000313" key="2">
    <source>
        <dbReference type="EMBL" id="MBB5953563.1"/>
    </source>
</evidence>
<evidence type="ECO:0000256" key="1">
    <source>
        <dbReference type="SAM" id="SignalP"/>
    </source>
</evidence>
<evidence type="ECO:0000313" key="3">
    <source>
        <dbReference type="Proteomes" id="UP000547510"/>
    </source>
</evidence>
<dbReference type="Gene3D" id="1.50.10.20">
    <property type="match status" value="1"/>
</dbReference>
<sequence>MRRVFVALLCGVALLVPIPASAGVDRADAAAGWLARQMVAGERFEVEFDGVRYPDQGLTIDAVFAFAAARASRGYADRALAWLARPEVSGGYLGTGGEAYAGAHAKLLLAVLVAREDPRAFGGVDLVAGLRGLLAPSGRFSDRSAFGDFSTAFSQSFAVIALDRTREGAPVAAVDFLAGTQCSDGGFPVRFGQSPCVGDVDGTAMAVQALLAADRPVDAREGLAWLTGVQQSSGGFGAPANANSTGLAAQALAAGGEVHAAHRARSFLKSLQVGCAGTPQTRGAIAYDASGFDPATAVRATAQAVPGLTGTPFRALRGGGVAGAPTLSC</sequence>
<reference evidence="2 3" key="1">
    <citation type="submission" date="2020-08" db="EMBL/GenBank/DDBJ databases">
        <title>Genomic Encyclopedia of Type Strains, Phase III (KMG-III): the genomes of soil and plant-associated and newly described type strains.</title>
        <authorList>
            <person name="Whitman W."/>
        </authorList>
    </citation>
    <scope>NUCLEOTIDE SEQUENCE [LARGE SCALE GENOMIC DNA]</scope>
    <source>
        <strain evidence="2 3">CECT 8640</strain>
    </source>
</reference>
<dbReference type="Proteomes" id="UP000547510">
    <property type="component" value="Unassembled WGS sequence"/>
</dbReference>
<name>A0A841C9E6_9PSEU</name>
<keyword evidence="3" id="KW-1185">Reference proteome</keyword>
<dbReference type="AlphaFoldDB" id="A0A841C9E6"/>
<comment type="caution">
    <text evidence="2">The sequence shown here is derived from an EMBL/GenBank/DDBJ whole genome shotgun (WGS) entry which is preliminary data.</text>
</comment>
<protein>
    <recommendedName>
        <fullName evidence="4">Peptidase</fullName>
    </recommendedName>
</protein>
<dbReference type="SUPFAM" id="SSF48239">
    <property type="entry name" value="Terpenoid cyclases/Protein prenyltransferases"/>
    <property type="match status" value="1"/>
</dbReference>
<evidence type="ECO:0008006" key="4">
    <source>
        <dbReference type="Google" id="ProtNLM"/>
    </source>
</evidence>
<dbReference type="EMBL" id="JACHJN010000001">
    <property type="protein sequence ID" value="MBB5953563.1"/>
    <property type="molecule type" value="Genomic_DNA"/>
</dbReference>